<sequence>MSQGEATSAARRAVVGDAGALTRLRALMLAAMGTSVGGDDAEWRKAAEAWFAERLADTGAFAAFVMEDPELGVVCSAVGMIERRAPGPSNLTGTQGRVFNVSTDPRRRRRGYARACLTALLAWFRDETEAKVIELNATGEGAELYRAAGFAAPRFPALQLRIAEPPPTPH</sequence>
<evidence type="ECO:0000259" key="1">
    <source>
        <dbReference type="PROSITE" id="PS51186"/>
    </source>
</evidence>
<dbReference type="Proteomes" id="UP001596496">
    <property type="component" value="Unassembled WGS sequence"/>
</dbReference>
<keyword evidence="3" id="KW-1185">Reference proteome</keyword>
<dbReference type="EC" id="2.3.1.-" evidence="2"/>
<dbReference type="GO" id="GO:0016746">
    <property type="term" value="F:acyltransferase activity"/>
    <property type="evidence" value="ECO:0007669"/>
    <property type="project" value="UniProtKB-KW"/>
</dbReference>
<dbReference type="Pfam" id="PF00583">
    <property type="entry name" value="Acetyltransf_1"/>
    <property type="match status" value="1"/>
</dbReference>
<dbReference type="InterPro" id="IPR016181">
    <property type="entry name" value="Acyl_CoA_acyltransferase"/>
</dbReference>
<keyword evidence="2" id="KW-0808">Transferase</keyword>
<evidence type="ECO:0000313" key="3">
    <source>
        <dbReference type="Proteomes" id="UP001596496"/>
    </source>
</evidence>
<reference evidence="3" key="1">
    <citation type="journal article" date="2019" name="Int. J. Syst. Evol. Microbiol.">
        <title>The Global Catalogue of Microorganisms (GCM) 10K type strain sequencing project: providing services to taxonomists for standard genome sequencing and annotation.</title>
        <authorList>
            <consortium name="The Broad Institute Genomics Platform"/>
            <consortium name="The Broad Institute Genome Sequencing Center for Infectious Disease"/>
            <person name="Wu L."/>
            <person name="Ma J."/>
        </authorList>
    </citation>
    <scope>NUCLEOTIDE SEQUENCE [LARGE SCALE GENOMIC DNA]</scope>
    <source>
        <strain evidence="3">CECT 7649</strain>
    </source>
</reference>
<organism evidence="2 3">
    <name type="scientific">Sphaerisporangium rhizosphaerae</name>
    <dbReference type="NCBI Taxonomy" id="2269375"/>
    <lineage>
        <taxon>Bacteria</taxon>
        <taxon>Bacillati</taxon>
        <taxon>Actinomycetota</taxon>
        <taxon>Actinomycetes</taxon>
        <taxon>Streptosporangiales</taxon>
        <taxon>Streptosporangiaceae</taxon>
        <taxon>Sphaerisporangium</taxon>
    </lineage>
</organism>
<proteinExistence type="predicted"/>
<dbReference type="SUPFAM" id="SSF55729">
    <property type="entry name" value="Acyl-CoA N-acyltransferases (Nat)"/>
    <property type="match status" value="1"/>
</dbReference>
<gene>
    <name evidence="2" type="ORF">ACFQSB_00980</name>
</gene>
<dbReference type="PROSITE" id="PS51186">
    <property type="entry name" value="GNAT"/>
    <property type="match status" value="1"/>
</dbReference>
<feature type="domain" description="N-acetyltransferase" evidence="1">
    <location>
        <begin position="22"/>
        <end position="170"/>
    </location>
</feature>
<comment type="caution">
    <text evidence="2">The sequence shown here is derived from an EMBL/GenBank/DDBJ whole genome shotgun (WGS) entry which is preliminary data.</text>
</comment>
<accession>A0ABW2NTH8</accession>
<dbReference type="Gene3D" id="3.40.630.30">
    <property type="match status" value="1"/>
</dbReference>
<dbReference type="RefSeq" id="WP_380823767.1">
    <property type="nucleotide sequence ID" value="NZ_JBHTCG010000001.1"/>
</dbReference>
<dbReference type="EMBL" id="JBHTCG010000001">
    <property type="protein sequence ID" value="MFC7380756.1"/>
    <property type="molecule type" value="Genomic_DNA"/>
</dbReference>
<dbReference type="InterPro" id="IPR000182">
    <property type="entry name" value="GNAT_dom"/>
</dbReference>
<name>A0ABW2NTH8_9ACTN</name>
<evidence type="ECO:0000313" key="2">
    <source>
        <dbReference type="EMBL" id="MFC7380756.1"/>
    </source>
</evidence>
<protein>
    <submittedName>
        <fullName evidence="2">GNAT family N-acetyltransferase</fullName>
        <ecNumber evidence="2">2.3.1.-</ecNumber>
    </submittedName>
</protein>
<keyword evidence="2" id="KW-0012">Acyltransferase</keyword>